<evidence type="ECO:0000256" key="1">
    <source>
        <dbReference type="SAM" id="MobiDB-lite"/>
    </source>
</evidence>
<reference evidence="2 3" key="1">
    <citation type="journal article" date="2014" name="Nat. Genet.">
        <title>Whole-genome sequence of a flatfish provides insights into ZW sex chromosome evolution and adaptation to a benthic lifestyle.</title>
        <authorList>
            <person name="Chen S."/>
            <person name="Zhang G."/>
            <person name="Shao C."/>
            <person name="Huang Q."/>
            <person name="Liu G."/>
            <person name="Zhang P."/>
            <person name="Song W."/>
            <person name="An N."/>
            <person name="Chalopin D."/>
            <person name="Volff J.N."/>
            <person name="Hong Y."/>
            <person name="Li Q."/>
            <person name="Sha Z."/>
            <person name="Zhou H."/>
            <person name="Xie M."/>
            <person name="Yu Q."/>
            <person name="Liu Y."/>
            <person name="Xiang H."/>
            <person name="Wang N."/>
            <person name="Wu K."/>
            <person name="Yang C."/>
            <person name="Zhou Q."/>
            <person name="Liao X."/>
            <person name="Yang L."/>
            <person name="Hu Q."/>
            <person name="Zhang J."/>
            <person name="Meng L."/>
            <person name="Jin L."/>
            <person name="Tian Y."/>
            <person name="Lian J."/>
            <person name="Yang J."/>
            <person name="Miao G."/>
            <person name="Liu S."/>
            <person name="Liang Z."/>
            <person name="Yan F."/>
            <person name="Li Y."/>
            <person name="Sun B."/>
            <person name="Zhang H."/>
            <person name="Zhang J."/>
            <person name="Zhu Y."/>
            <person name="Du M."/>
            <person name="Zhao Y."/>
            <person name="Schartl M."/>
            <person name="Tang Q."/>
            <person name="Wang J."/>
        </authorList>
    </citation>
    <scope>NUCLEOTIDE SEQUENCE</scope>
</reference>
<evidence type="ECO:0000313" key="2">
    <source>
        <dbReference type="Ensembl" id="ENSCSEP00000006722.1"/>
    </source>
</evidence>
<dbReference type="OMA" id="RIRVHEP"/>
<reference evidence="2" key="3">
    <citation type="submission" date="2025-09" db="UniProtKB">
        <authorList>
            <consortium name="Ensembl"/>
        </authorList>
    </citation>
    <scope>IDENTIFICATION</scope>
</reference>
<keyword evidence="3" id="KW-1185">Reference proteome</keyword>
<feature type="region of interest" description="Disordered" evidence="1">
    <location>
        <begin position="48"/>
        <end position="72"/>
    </location>
</feature>
<dbReference type="InterPro" id="IPR027878">
    <property type="entry name" value="DUF4551"/>
</dbReference>
<dbReference type="AlphaFoldDB" id="A0A3P8UWH4"/>
<proteinExistence type="predicted"/>
<protein>
    <submittedName>
        <fullName evidence="2">Chromosome 8 C12orf56 homolog</fullName>
    </submittedName>
</protein>
<accession>A0A3P8UWH4</accession>
<dbReference type="PANTHER" id="PTHR35354:SF1">
    <property type="entry name" value="RGD1561648"/>
    <property type="match status" value="1"/>
</dbReference>
<name>A0A3P8UWH4_CYNSE</name>
<organism evidence="2 3">
    <name type="scientific">Cynoglossus semilaevis</name>
    <name type="common">Tongue sole</name>
    <dbReference type="NCBI Taxonomy" id="244447"/>
    <lineage>
        <taxon>Eukaryota</taxon>
        <taxon>Metazoa</taxon>
        <taxon>Chordata</taxon>
        <taxon>Craniata</taxon>
        <taxon>Vertebrata</taxon>
        <taxon>Euteleostomi</taxon>
        <taxon>Actinopterygii</taxon>
        <taxon>Neopterygii</taxon>
        <taxon>Teleostei</taxon>
        <taxon>Neoteleostei</taxon>
        <taxon>Acanthomorphata</taxon>
        <taxon>Carangaria</taxon>
        <taxon>Pleuronectiformes</taxon>
        <taxon>Pleuronectoidei</taxon>
        <taxon>Cynoglossidae</taxon>
        <taxon>Cynoglossinae</taxon>
        <taxon>Cynoglossus</taxon>
    </lineage>
</organism>
<dbReference type="PANTHER" id="PTHR35354">
    <property type="entry name" value="RGD1561648"/>
    <property type="match status" value="1"/>
</dbReference>
<dbReference type="Pfam" id="PF15087">
    <property type="entry name" value="DUF4551"/>
    <property type="match status" value="1"/>
</dbReference>
<dbReference type="GeneTree" id="ENSGT00390000018424"/>
<sequence length="442" mass="50225">LKSKIFLLSEGSAEELRKFTSTHVISSLDPETLNLFRTPHPPNHPLLYSTTSPPASLLTPRDQRSKTLKSTQVPHRISSALRRLLHRDDGDTGSSGEEREAELHLYIVSQTSRFYLQLRSSWSRFVIRSTLLLDPVYRRKCRIYAHSSRRKQRPVLSWERTCQLFNQLSSELLQDQLSVEGLYLLLQELNTAAHRNLTLPTLFWRSGELCAFLVQTLEENLNSCQSLSGVYTPDHMLLRTMIVETLTVMFAETRNEAAKLSLLSSNNGTLVSRMLLALICDPQPQTQSSVIGSEFQVLMSEYQDAACSLLFELLLLGHEIHRSFFADDVLSAGWILGVLQTHSHLPSFMIYQAQQVVLALSDMQGAPLSPTQAVLLFQRCHLLLLCLQHSSLLAQHLTSRLSEEFRYLLRLSQAEEKLPPRYPITSPILCLLVKVLALMLHR</sequence>
<reference evidence="2" key="2">
    <citation type="submission" date="2025-08" db="UniProtKB">
        <authorList>
            <consortium name="Ensembl"/>
        </authorList>
    </citation>
    <scope>IDENTIFICATION</scope>
</reference>
<dbReference type="Proteomes" id="UP000265120">
    <property type="component" value="Chromosome 8"/>
</dbReference>
<evidence type="ECO:0000313" key="3">
    <source>
        <dbReference type="Proteomes" id="UP000265120"/>
    </source>
</evidence>
<dbReference type="Ensembl" id="ENSCSET00000006796.1">
    <property type="protein sequence ID" value="ENSCSEP00000006722.1"/>
    <property type="gene ID" value="ENSCSEG00000004343.1"/>
</dbReference>